<keyword evidence="2" id="KW-0238">DNA-binding</keyword>
<organism evidence="5 6">
    <name type="scientific">Kaistia nematophila</name>
    <dbReference type="NCBI Taxonomy" id="2994654"/>
    <lineage>
        <taxon>Bacteria</taxon>
        <taxon>Pseudomonadati</taxon>
        <taxon>Pseudomonadota</taxon>
        <taxon>Alphaproteobacteria</taxon>
        <taxon>Hyphomicrobiales</taxon>
        <taxon>Kaistiaceae</taxon>
        <taxon>Kaistia</taxon>
    </lineage>
</organism>
<dbReference type="RefSeq" id="WP_266340642.1">
    <property type="nucleotide sequence ID" value="NZ_JAPKNK010000011.1"/>
</dbReference>
<reference evidence="5" key="1">
    <citation type="submission" date="2022-11" db="EMBL/GenBank/DDBJ databases">
        <title>Biodiversity and phylogenetic relationships of bacteria.</title>
        <authorList>
            <person name="Machado R.A.R."/>
            <person name="Bhat A."/>
            <person name="Loulou A."/>
            <person name="Kallel S."/>
        </authorList>
    </citation>
    <scope>NUCLEOTIDE SEQUENCE</scope>
    <source>
        <strain evidence="5">K-TC2</strain>
    </source>
</reference>
<dbReference type="CDD" id="cd20010">
    <property type="entry name" value="PBP1_AglR-like"/>
    <property type="match status" value="1"/>
</dbReference>
<dbReference type="Pfam" id="PF13377">
    <property type="entry name" value="Peripla_BP_3"/>
    <property type="match status" value="1"/>
</dbReference>
<evidence type="ECO:0000256" key="2">
    <source>
        <dbReference type="ARBA" id="ARBA00023125"/>
    </source>
</evidence>
<evidence type="ECO:0000259" key="4">
    <source>
        <dbReference type="PROSITE" id="PS50932"/>
    </source>
</evidence>
<proteinExistence type="predicted"/>
<keyword evidence="3" id="KW-0804">Transcription</keyword>
<sequence>MRLKELALHLGLSQTTVSRALNGYPEVNEETRQRVLDAARRYDYRPNASARRLATGRAGAIGIVLPTDRNMLLDPHYIEFQAGLGERLMKDEIDIVLSPSKAGDEMATYRRMAISSRVDAVIVSSPTVDDPRVALLNELGLPFVVHGRTNSPLDYAWLDIDNEGAFRHAAKHLLDLGHRRIGLINGETRHNFALDRDRGFRRALAAHGVEVDENLVAEGIMSDETGYRITARFLAQRPRPTALLVSSMMMSLGALRAIRSAGLELGRDISMIAHDDVIPFLNPDAMVPTMSTTRSSIRAAGTRVAELLMELIVEGRSPASIHELWPVDLVVRASTGPAPRD</sequence>
<name>A0A9X3E514_9HYPH</name>
<dbReference type="EMBL" id="JAPKNK010000011">
    <property type="protein sequence ID" value="MCX5571679.1"/>
    <property type="molecule type" value="Genomic_DNA"/>
</dbReference>
<dbReference type="InterPro" id="IPR046335">
    <property type="entry name" value="LacI/GalR-like_sensor"/>
</dbReference>
<dbReference type="Gene3D" id="3.40.50.2300">
    <property type="match status" value="2"/>
</dbReference>
<evidence type="ECO:0000256" key="1">
    <source>
        <dbReference type="ARBA" id="ARBA00023015"/>
    </source>
</evidence>
<protein>
    <submittedName>
        <fullName evidence="5">Substrate-binding domain-containing protein</fullName>
    </submittedName>
</protein>
<dbReference type="PROSITE" id="PS50932">
    <property type="entry name" value="HTH_LACI_2"/>
    <property type="match status" value="1"/>
</dbReference>
<dbReference type="SUPFAM" id="SSF47413">
    <property type="entry name" value="lambda repressor-like DNA-binding domains"/>
    <property type="match status" value="1"/>
</dbReference>
<dbReference type="Proteomes" id="UP001144805">
    <property type="component" value="Unassembled WGS sequence"/>
</dbReference>
<gene>
    <name evidence="5" type="ORF">OSH07_20930</name>
</gene>
<keyword evidence="6" id="KW-1185">Reference proteome</keyword>
<dbReference type="GO" id="GO:0003700">
    <property type="term" value="F:DNA-binding transcription factor activity"/>
    <property type="evidence" value="ECO:0007669"/>
    <property type="project" value="TreeGrafter"/>
</dbReference>
<dbReference type="InterPro" id="IPR000843">
    <property type="entry name" value="HTH_LacI"/>
</dbReference>
<keyword evidence="1" id="KW-0805">Transcription regulation</keyword>
<feature type="domain" description="HTH lacI-type" evidence="4">
    <location>
        <begin position="1"/>
        <end position="55"/>
    </location>
</feature>
<dbReference type="PANTHER" id="PTHR30146">
    <property type="entry name" value="LACI-RELATED TRANSCRIPTIONAL REPRESSOR"/>
    <property type="match status" value="1"/>
</dbReference>
<dbReference type="PANTHER" id="PTHR30146:SF109">
    <property type="entry name" value="HTH-TYPE TRANSCRIPTIONAL REGULATOR GALS"/>
    <property type="match status" value="1"/>
</dbReference>
<dbReference type="GO" id="GO:0000976">
    <property type="term" value="F:transcription cis-regulatory region binding"/>
    <property type="evidence" value="ECO:0007669"/>
    <property type="project" value="TreeGrafter"/>
</dbReference>
<evidence type="ECO:0000313" key="6">
    <source>
        <dbReference type="Proteomes" id="UP001144805"/>
    </source>
</evidence>
<evidence type="ECO:0000256" key="3">
    <source>
        <dbReference type="ARBA" id="ARBA00023163"/>
    </source>
</evidence>
<dbReference type="Gene3D" id="1.10.260.40">
    <property type="entry name" value="lambda repressor-like DNA-binding domains"/>
    <property type="match status" value="1"/>
</dbReference>
<dbReference type="SMART" id="SM00354">
    <property type="entry name" value="HTH_LACI"/>
    <property type="match status" value="1"/>
</dbReference>
<dbReference type="Pfam" id="PF00356">
    <property type="entry name" value="LacI"/>
    <property type="match status" value="1"/>
</dbReference>
<dbReference type="InterPro" id="IPR010982">
    <property type="entry name" value="Lambda_DNA-bd_dom_sf"/>
</dbReference>
<dbReference type="AlphaFoldDB" id="A0A9X3E514"/>
<comment type="caution">
    <text evidence="5">The sequence shown here is derived from an EMBL/GenBank/DDBJ whole genome shotgun (WGS) entry which is preliminary data.</text>
</comment>
<accession>A0A9X3E514</accession>
<evidence type="ECO:0000313" key="5">
    <source>
        <dbReference type="EMBL" id="MCX5571679.1"/>
    </source>
</evidence>
<dbReference type="CDD" id="cd01392">
    <property type="entry name" value="HTH_LacI"/>
    <property type="match status" value="1"/>
</dbReference>
<dbReference type="InterPro" id="IPR028082">
    <property type="entry name" value="Peripla_BP_I"/>
</dbReference>
<dbReference type="SUPFAM" id="SSF53822">
    <property type="entry name" value="Periplasmic binding protein-like I"/>
    <property type="match status" value="1"/>
</dbReference>